<organism evidence="2">
    <name type="scientific">viral metagenome</name>
    <dbReference type="NCBI Taxonomy" id="1070528"/>
    <lineage>
        <taxon>unclassified sequences</taxon>
        <taxon>metagenomes</taxon>
        <taxon>organismal metagenomes</taxon>
    </lineage>
</organism>
<protein>
    <submittedName>
        <fullName evidence="2">Uncharacterized protein</fullName>
    </submittedName>
</protein>
<evidence type="ECO:0000313" key="2">
    <source>
        <dbReference type="EMBL" id="QJA97901.1"/>
    </source>
</evidence>
<sequence>MSDELFHTWWDEAKRHALKPSAAHYWSRLGWRGCHNVTADRIAELEAENERLRDLVKRLSVDGNPLALKERREEGWELADEVCQGVILEILDMGDA</sequence>
<proteinExistence type="predicted"/>
<dbReference type="AlphaFoldDB" id="A0A6M3LY86"/>
<keyword evidence="1" id="KW-0175">Coiled coil</keyword>
<reference evidence="2" key="1">
    <citation type="submission" date="2020-03" db="EMBL/GenBank/DDBJ databases">
        <title>The deep terrestrial virosphere.</title>
        <authorList>
            <person name="Holmfeldt K."/>
            <person name="Nilsson E."/>
            <person name="Simone D."/>
            <person name="Lopez-Fernandez M."/>
            <person name="Wu X."/>
            <person name="de Brujin I."/>
            <person name="Lundin D."/>
            <person name="Andersson A."/>
            <person name="Bertilsson S."/>
            <person name="Dopson M."/>
        </authorList>
    </citation>
    <scope>NUCLEOTIDE SEQUENCE</scope>
    <source>
        <strain evidence="2">MM415B05857</strain>
    </source>
</reference>
<gene>
    <name evidence="2" type="ORF">MM415B05857_0002</name>
</gene>
<accession>A0A6M3LY86</accession>
<dbReference type="EMBL" id="MT143535">
    <property type="protein sequence ID" value="QJA97901.1"/>
    <property type="molecule type" value="Genomic_DNA"/>
</dbReference>
<name>A0A6M3LY86_9ZZZZ</name>
<evidence type="ECO:0000256" key="1">
    <source>
        <dbReference type="SAM" id="Coils"/>
    </source>
</evidence>
<feature type="coiled-coil region" evidence="1">
    <location>
        <begin position="35"/>
        <end position="62"/>
    </location>
</feature>